<evidence type="ECO:0000259" key="2">
    <source>
        <dbReference type="PROSITE" id="PS50093"/>
    </source>
</evidence>
<name>A0A928YPA8_9SPHI</name>
<keyword evidence="4" id="KW-1185">Reference proteome</keyword>
<dbReference type="Pfam" id="PF00754">
    <property type="entry name" value="F5_F8_type_C"/>
    <property type="match status" value="1"/>
</dbReference>
<feature type="domain" description="F5/8 type C" evidence="1">
    <location>
        <begin position="174"/>
        <end position="328"/>
    </location>
</feature>
<dbReference type="InterPro" id="IPR013783">
    <property type="entry name" value="Ig-like_fold"/>
</dbReference>
<dbReference type="Proteomes" id="UP000616201">
    <property type="component" value="Unassembled WGS sequence"/>
</dbReference>
<protein>
    <recommendedName>
        <fullName evidence="5">PKD domain-containing protein</fullName>
    </recommendedName>
</protein>
<evidence type="ECO:0000259" key="1">
    <source>
        <dbReference type="PROSITE" id="PS50022"/>
    </source>
</evidence>
<sequence length="330" mass="36627">MACEKESKEEIVEFVEPKPSAAFSYSVPSEADPFTISFKNESKNFSISRWSFADDSTSSDASPTHTFLGTGTYNVKLFVLNGEDYWAQREEVIKIIPSQLVNLEAQKNGDGSLTLKYTTKMTVGETIWQRRISSTATEVVSNDATTKVVVPPGTFQSFILNVITPKGSLTQIPVMLTDVGVVKDITNFDNNFTVSKENNSGKESGEGSLKVIDNNIDSKFFVGDLVSPGIVWLQFEYFEPQVVRAYTMTSGNDADARDPKDWKMLGSQDGVTWVDLDVKTAQPPFPGRKLSQTYLFSNSVAYKYYRLSITSLQSGTAFQLGELRLLQIPD</sequence>
<reference evidence="3" key="1">
    <citation type="submission" date="2018-02" db="EMBL/GenBank/DDBJ databases">
        <authorList>
            <person name="Vasarhelyi B.M."/>
            <person name="Deshmukh S."/>
            <person name="Balint B."/>
            <person name="Kukolya J."/>
        </authorList>
    </citation>
    <scope>NUCLEOTIDE SEQUENCE</scope>
    <source>
        <strain evidence="3">KB22</strain>
    </source>
</reference>
<dbReference type="InterPro" id="IPR000421">
    <property type="entry name" value="FA58C"/>
</dbReference>
<dbReference type="PROSITE" id="PS50093">
    <property type="entry name" value="PKD"/>
    <property type="match status" value="1"/>
</dbReference>
<dbReference type="Gene3D" id="2.60.40.10">
    <property type="entry name" value="Immunoglobulins"/>
    <property type="match status" value="1"/>
</dbReference>
<accession>A0A928YPA8</accession>
<gene>
    <name evidence="3" type="ORF">C4F49_01080</name>
</gene>
<dbReference type="InterPro" id="IPR000601">
    <property type="entry name" value="PKD_dom"/>
</dbReference>
<evidence type="ECO:0000313" key="3">
    <source>
        <dbReference type="EMBL" id="MBE8712272.1"/>
    </source>
</evidence>
<dbReference type="AlphaFoldDB" id="A0A928YPA8"/>
<organism evidence="3 4">
    <name type="scientific">Sphingobacterium hungaricum</name>
    <dbReference type="NCBI Taxonomy" id="2082723"/>
    <lineage>
        <taxon>Bacteria</taxon>
        <taxon>Pseudomonadati</taxon>
        <taxon>Bacteroidota</taxon>
        <taxon>Sphingobacteriia</taxon>
        <taxon>Sphingobacteriales</taxon>
        <taxon>Sphingobacteriaceae</taxon>
        <taxon>Sphingobacterium</taxon>
    </lineage>
</organism>
<dbReference type="SUPFAM" id="SSF49785">
    <property type="entry name" value="Galactose-binding domain-like"/>
    <property type="match status" value="1"/>
</dbReference>
<dbReference type="EMBL" id="PRDK01000001">
    <property type="protein sequence ID" value="MBE8712272.1"/>
    <property type="molecule type" value="Genomic_DNA"/>
</dbReference>
<feature type="domain" description="PKD" evidence="2">
    <location>
        <begin position="49"/>
        <end position="81"/>
    </location>
</feature>
<evidence type="ECO:0008006" key="5">
    <source>
        <dbReference type="Google" id="ProtNLM"/>
    </source>
</evidence>
<dbReference type="SUPFAM" id="SSF49299">
    <property type="entry name" value="PKD domain"/>
    <property type="match status" value="1"/>
</dbReference>
<dbReference type="InterPro" id="IPR008979">
    <property type="entry name" value="Galactose-bd-like_sf"/>
</dbReference>
<proteinExistence type="predicted"/>
<evidence type="ECO:0000313" key="4">
    <source>
        <dbReference type="Proteomes" id="UP000616201"/>
    </source>
</evidence>
<dbReference type="CDD" id="cd00146">
    <property type="entry name" value="PKD"/>
    <property type="match status" value="1"/>
</dbReference>
<dbReference type="PROSITE" id="PS50022">
    <property type="entry name" value="FA58C_3"/>
    <property type="match status" value="1"/>
</dbReference>
<dbReference type="Gene3D" id="2.60.120.260">
    <property type="entry name" value="Galactose-binding domain-like"/>
    <property type="match status" value="1"/>
</dbReference>
<dbReference type="Pfam" id="PF18911">
    <property type="entry name" value="PKD_4"/>
    <property type="match status" value="1"/>
</dbReference>
<dbReference type="InterPro" id="IPR035986">
    <property type="entry name" value="PKD_dom_sf"/>
</dbReference>
<comment type="caution">
    <text evidence="3">The sequence shown here is derived from an EMBL/GenBank/DDBJ whole genome shotgun (WGS) entry which is preliminary data.</text>
</comment>